<dbReference type="GO" id="GO:0016758">
    <property type="term" value="F:hexosyltransferase activity"/>
    <property type="evidence" value="ECO:0007669"/>
    <property type="project" value="UniProtKB-ARBA"/>
</dbReference>
<organism evidence="2 3">
    <name type="scientific">Gimibacter soli</name>
    <dbReference type="NCBI Taxonomy" id="3024400"/>
    <lineage>
        <taxon>Bacteria</taxon>
        <taxon>Pseudomonadati</taxon>
        <taxon>Pseudomonadota</taxon>
        <taxon>Alphaproteobacteria</taxon>
        <taxon>Kordiimonadales</taxon>
        <taxon>Temperatibacteraceae</taxon>
        <taxon>Gimibacter</taxon>
    </lineage>
</organism>
<dbReference type="Proteomes" id="UP001217500">
    <property type="component" value="Chromosome"/>
</dbReference>
<sequence>MINEAAPPRVTIVVATYNRPEVLTQAILSVIRQTVQDWVMLIVGDSCDERTGAAIDAIGDPRIHYLNLQDRCGEQSGPNAVGLSAVFTDYVALLNHDDIWLPTHLETALAALEGGKADLYCGAIGVTTFATDRATGVRSPAFIATTPTGRTFDMAFHRNCTYFEPASTWVMRRSVVEVVGLWQPAAALHRTPLTDWLLRAWRQDVKAVFADAPTAIYCDAEKSNVANRKGEEAPVMYDWNDGEQAYWNDFIEKQGADAVLQLMKLQPQEMSRTSEIFQDQTFPEQVQWVFETYLNPANARLYKVYGWDAFVQACVLTKRPPGISLQAMLKRRTGEALKPRETWKQVIDRALEQLEQHPSWQQLRRQSGVA</sequence>
<dbReference type="InterPro" id="IPR001173">
    <property type="entry name" value="Glyco_trans_2-like"/>
</dbReference>
<dbReference type="EMBL" id="CP116805">
    <property type="protein sequence ID" value="WCL52660.1"/>
    <property type="molecule type" value="Genomic_DNA"/>
</dbReference>
<dbReference type="PANTHER" id="PTHR22916">
    <property type="entry name" value="GLYCOSYLTRANSFERASE"/>
    <property type="match status" value="1"/>
</dbReference>
<dbReference type="KEGG" id="gso:PH603_08925"/>
<dbReference type="Gene3D" id="3.90.550.10">
    <property type="entry name" value="Spore Coat Polysaccharide Biosynthesis Protein SpsA, Chain A"/>
    <property type="match status" value="1"/>
</dbReference>
<keyword evidence="3" id="KW-1185">Reference proteome</keyword>
<dbReference type="InterPro" id="IPR029044">
    <property type="entry name" value="Nucleotide-diphossugar_trans"/>
</dbReference>
<evidence type="ECO:0000313" key="2">
    <source>
        <dbReference type="EMBL" id="WCL52660.1"/>
    </source>
</evidence>
<dbReference type="Pfam" id="PF00535">
    <property type="entry name" value="Glycos_transf_2"/>
    <property type="match status" value="1"/>
</dbReference>
<dbReference type="SUPFAM" id="SSF53448">
    <property type="entry name" value="Nucleotide-diphospho-sugar transferases"/>
    <property type="match status" value="1"/>
</dbReference>
<proteinExistence type="predicted"/>
<dbReference type="AlphaFoldDB" id="A0AAE9XPQ4"/>
<dbReference type="PANTHER" id="PTHR22916:SF3">
    <property type="entry name" value="UDP-GLCNAC:BETAGAL BETA-1,3-N-ACETYLGLUCOSAMINYLTRANSFERASE-LIKE PROTEIN 1"/>
    <property type="match status" value="1"/>
</dbReference>
<protein>
    <submittedName>
        <fullName evidence="2">Glycosyltransferase family 2 protein</fullName>
    </submittedName>
</protein>
<evidence type="ECO:0000313" key="3">
    <source>
        <dbReference type="Proteomes" id="UP001217500"/>
    </source>
</evidence>
<feature type="domain" description="Glycosyltransferase 2-like" evidence="1">
    <location>
        <begin position="11"/>
        <end position="177"/>
    </location>
</feature>
<accession>A0AAE9XPQ4</accession>
<reference evidence="2" key="1">
    <citation type="submission" date="2023-01" db="EMBL/GenBank/DDBJ databases">
        <title>The genome sequence of Kordiimonadaceae bacterium 6D33.</title>
        <authorList>
            <person name="Liu Y."/>
        </authorList>
    </citation>
    <scope>NUCLEOTIDE SEQUENCE</scope>
    <source>
        <strain evidence="2">6D33</strain>
    </source>
</reference>
<dbReference type="RefSeq" id="WP_289501969.1">
    <property type="nucleotide sequence ID" value="NZ_CP116805.1"/>
</dbReference>
<gene>
    <name evidence="2" type="ORF">PH603_08925</name>
</gene>
<dbReference type="CDD" id="cd00761">
    <property type="entry name" value="Glyco_tranf_GTA_type"/>
    <property type="match status" value="1"/>
</dbReference>
<evidence type="ECO:0000259" key="1">
    <source>
        <dbReference type="Pfam" id="PF00535"/>
    </source>
</evidence>
<name>A0AAE9XPQ4_9PROT</name>